<dbReference type="Gene3D" id="3.10.300.10">
    <property type="entry name" value="Methylpurine-DNA glycosylase (MPG)"/>
    <property type="match status" value="1"/>
</dbReference>
<dbReference type="InterPro" id="IPR036995">
    <property type="entry name" value="MPG_sf"/>
</dbReference>
<dbReference type="GO" id="GO:0016798">
    <property type="term" value="F:hydrolase activity, acting on glycosyl bonds"/>
    <property type="evidence" value="ECO:0007669"/>
    <property type="project" value="UniProtKB-KW"/>
</dbReference>
<comment type="caution">
    <text evidence="6">The sequence shown here is derived from an EMBL/GenBank/DDBJ whole genome shotgun (WGS) entry which is preliminary data.</text>
</comment>
<evidence type="ECO:0000313" key="6">
    <source>
        <dbReference type="EMBL" id="MCP3421557.1"/>
    </source>
</evidence>
<dbReference type="EC" id="3.2.2.-" evidence="5"/>
<dbReference type="EMBL" id="JANARS010000002">
    <property type="protein sequence ID" value="MCP3421557.1"/>
    <property type="molecule type" value="Genomic_DNA"/>
</dbReference>
<keyword evidence="2 5" id="KW-0227">DNA damage</keyword>
<dbReference type="NCBIfam" id="NF002003">
    <property type="entry name" value="PRK00802.1-3"/>
    <property type="match status" value="1"/>
</dbReference>
<sequence length="188" mass="20196">MTAWAEGDPLEVAPRLLGAVLTHGGVSVRLTEVEAYAGPRDPGSHAHRGQTARNAVMFGPPGRLYVYFVYGMHFCANLVTGPEGDPGAVLLRAGEVVAGHDVARERRPASSDRDLARGPARLCRVLGIDLSHNGTRPDLVAGDTVSDVSTGPRVGLRLAADRPWRFWITDDPTVSTYRPAAPRRRAGR</sequence>
<evidence type="ECO:0000256" key="1">
    <source>
        <dbReference type="ARBA" id="ARBA00009232"/>
    </source>
</evidence>
<proteinExistence type="inferred from homology"/>
<gene>
    <name evidence="6" type="ORF">NCI01_07095</name>
</gene>
<keyword evidence="3 5" id="KW-0378">Hydrolase</keyword>
<evidence type="ECO:0000256" key="4">
    <source>
        <dbReference type="ARBA" id="ARBA00023204"/>
    </source>
</evidence>
<keyword evidence="4 5" id="KW-0234">DNA repair</keyword>
<dbReference type="NCBIfam" id="TIGR00567">
    <property type="entry name" value="3mg"/>
    <property type="match status" value="1"/>
</dbReference>
<dbReference type="InterPro" id="IPR003180">
    <property type="entry name" value="MPG"/>
</dbReference>
<protein>
    <recommendedName>
        <fullName evidence="5">Putative 3-methyladenine DNA glycosylase</fullName>
        <ecNumber evidence="5">3.2.2.-</ecNumber>
    </recommendedName>
</protein>
<keyword evidence="6" id="KW-0326">Glycosidase</keyword>
<comment type="similarity">
    <text evidence="1 5">Belongs to the DNA glycosylase MPG family.</text>
</comment>
<dbReference type="HAMAP" id="MF_00527">
    <property type="entry name" value="3MGH"/>
    <property type="match status" value="1"/>
</dbReference>
<accession>A0ABT1KV95</accession>
<name>A0ABT1KV95_9ACTN</name>
<dbReference type="CDD" id="cd00540">
    <property type="entry name" value="AAG"/>
    <property type="match status" value="1"/>
</dbReference>
<evidence type="ECO:0000313" key="7">
    <source>
        <dbReference type="Proteomes" id="UP001204524"/>
    </source>
</evidence>
<dbReference type="Pfam" id="PF02245">
    <property type="entry name" value="Pur_DNA_glyco"/>
    <property type="match status" value="1"/>
</dbReference>
<reference evidence="6 7" key="1">
    <citation type="submission" date="2022-06" db="EMBL/GenBank/DDBJ databases">
        <authorList>
            <person name="So Y."/>
        </authorList>
    </citation>
    <scope>NUCLEOTIDE SEQUENCE [LARGE SCALE GENOMIC DNA]</scope>
    <source>
        <strain evidence="6 7">STR3</strain>
    </source>
</reference>
<evidence type="ECO:0000256" key="2">
    <source>
        <dbReference type="ARBA" id="ARBA00022763"/>
    </source>
</evidence>
<dbReference type="SUPFAM" id="SSF50486">
    <property type="entry name" value="FMT C-terminal domain-like"/>
    <property type="match status" value="1"/>
</dbReference>
<dbReference type="Proteomes" id="UP001204524">
    <property type="component" value="Unassembled WGS sequence"/>
</dbReference>
<dbReference type="RefSeq" id="WP_254180763.1">
    <property type="nucleotide sequence ID" value="NZ_JANARS010000002.1"/>
</dbReference>
<dbReference type="PANTHER" id="PTHR10429">
    <property type="entry name" value="DNA-3-METHYLADENINE GLYCOSYLASE"/>
    <property type="match status" value="1"/>
</dbReference>
<dbReference type="PANTHER" id="PTHR10429:SF0">
    <property type="entry name" value="DNA-3-METHYLADENINE GLYCOSYLASE"/>
    <property type="match status" value="1"/>
</dbReference>
<keyword evidence="7" id="KW-1185">Reference proteome</keyword>
<organism evidence="6 7">
    <name type="scientific">Nocardioides pinisoli</name>
    <dbReference type="NCBI Taxonomy" id="2950279"/>
    <lineage>
        <taxon>Bacteria</taxon>
        <taxon>Bacillati</taxon>
        <taxon>Actinomycetota</taxon>
        <taxon>Actinomycetes</taxon>
        <taxon>Propionibacteriales</taxon>
        <taxon>Nocardioidaceae</taxon>
        <taxon>Nocardioides</taxon>
    </lineage>
</organism>
<evidence type="ECO:0000256" key="5">
    <source>
        <dbReference type="HAMAP-Rule" id="MF_00527"/>
    </source>
</evidence>
<dbReference type="InterPro" id="IPR011034">
    <property type="entry name" value="Formyl_transferase-like_C_sf"/>
</dbReference>
<evidence type="ECO:0000256" key="3">
    <source>
        <dbReference type="ARBA" id="ARBA00022801"/>
    </source>
</evidence>